<name>A0A1V9FRW5_9BACT</name>
<feature type="transmembrane region" description="Helical" evidence="1">
    <location>
        <begin position="398"/>
        <end position="421"/>
    </location>
</feature>
<feature type="transmembrane region" description="Helical" evidence="1">
    <location>
        <begin position="12"/>
        <end position="31"/>
    </location>
</feature>
<feature type="transmembrane region" description="Helical" evidence="1">
    <location>
        <begin position="373"/>
        <end position="392"/>
    </location>
</feature>
<accession>A0A1V9FRW5</accession>
<keyword evidence="1" id="KW-0812">Transmembrane</keyword>
<organism evidence="2 3">
    <name type="scientific">Niastella vici</name>
    <dbReference type="NCBI Taxonomy" id="1703345"/>
    <lineage>
        <taxon>Bacteria</taxon>
        <taxon>Pseudomonadati</taxon>
        <taxon>Bacteroidota</taxon>
        <taxon>Chitinophagia</taxon>
        <taxon>Chitinophagales</taxon>
        <taxon>Chitinophagaceae</taxon>
        <taxon>Niastella</taxon>
    </lineage>
</organism>
<proteinExistence type="predicted"/>
<comment type="caution">
    <text evidence="2">The sequence shown here is derived from an EMBL/GenBank/DDBJ whole genome shotgun (WGS) entry which is preliminary data.</text>
</comment>
<keyword evidence="1" id="KW-0472">Membrane</keyword>
<feature type="transmembrane region" description="Helical" evidence="1">
    <location>
        <begin position="71"/>
        <end position="91"/>
    </location>
</feature>
<keyword evidence="1" id="KW-1133">Transmembrane helix</keyword>
<reference evidence="2 3" key="1">
    <citation type="submission" date="2016-03" db="EMBL/GenBank/DDBJ databases">
        <title>Niastella vici sp. nov., isolated from farmland soil.</title>
        <authorList>
            <person name="Chen L."/>
            <person name="Wang D."/>
            <person name="Yang S."/>
            <person name="Wang G."/>
        </authorList>
    </citation>
    <scope>NUCLEOTIDE SEQUENCE [LARGE SCALE GENOMIC DNA]</scope>
    <source>
        <strain evidence="2 3">DJ57</strain>
    </source>
</reference>
<gene>
    <name evidence="2" type="ORF">A3860_04950</name>
</gene>
<sequence length="469" mass="53758">MNKQITPTYKNILAIITATVVLCFMAFHNRYPLIFNCDSAMYIEAANMGMVRADRPILYGLFVMFMSLHKSLWLVVVVQAMIVAFVVNCYFRYFTSAANYIPYYLSFIVLISFFMGGSFVTSWLMPDVFTPLSILCIGLLLFIEKLKLAELIVISILTVVSIAMHNSHFFICLSFTLLLLAGFAFRQIRYKYQAAGIQIKRLLFTIVLVVVSNVFLSAVHYKYSGEFKASRGGPIFLMGSFIEMGVVDTYLAENCGRKNYKLCQYRKALPNNFMWASKSPIHKTGGWEGNELEYSAIIKDILTTPAYLKTVVYNSIILTSKQFFHFETGEAGVPLETVVNVIQDYYPNEALRFMNARQSNGTLHFEFINHTQTLIVGICLFLFLLVFIYGKLTVRFRLLIIFILTALLLNAWFCGTFSGVYPRYQDRLVWLLPLPLFLYAMELAVTDNLFYSIKKKLNLLYVEKRGITD</sequence>
<evidence type="ECO:0000313" key="3">
    <source>
        <dbReference type="Proteomes" id="UP000192796"/>
    </source>
</evidence>
<dbReference type="STRING" id="1703345.A3860_04950"/>
<feature type="transmembrane region" description="Helical" evidence="1">
    <location>
        <begin position="103"/>
        <end position="125"/>
    </location>
</feature>
<feature type="transmembrane region" description="Helical" evidence="1">
    <location>
        <begin position="428"/>
        <end position="451"/>
    </location>
</feature>
<dbReference type="Proteomes" id="UP000192796">
    <property type="component" value="Unassembled WGS sequence"/>
</dbReference>
<keyword evidence="3" id="KW-1185">Reference proteome</keyword>
<feature type="transmembrane region" description="Helical" evidence="1">
    <location>
        <begin position="151"/>
        <end position="181"/>
    </location>
</feature>
<evidence type="ECO:0000256" key="1">
    <source>
        <dbReference type="SAM" id="Phobius"/>
    </source>
</evidence>
<dbReference type="EMBL" id="LVYD01000058">
    <property type="protein sequence ID" value="OQP61068.1"/>
    <property type="molecule type" value="Genomic_DNA"/>
</dbReference>
<dbReference type="AlphaFoldDB" id="A0A1V9FRW5"/>
<dbReference type="RefSeq" id="WP_081151283.1">
    <property type="nucleotide sequence ID" value="NZ_LVYD01000058.1"/>
</dbReference>
<evidence type="ECO:0000313" key="2">
    <source>
        <dbReference type="EMBL" id="OQP61068.1"/>
    </source>
</evidence>
<dbReference type="OrthoDB" id="7238679at2"/>
<feature type="transmembrane region" description="Helical" evidence="1">
    <location>
        <begin position="202"/>
        <end position="221"/>
    </location>
</feature>
<evidence type="ECO:0008006" key="4">
    <source>
        <dbReference type="Google" id="ProtNLM"/>
    </source>
</evidence>
<protein>
    <recommendedName>
        <fullName evidence="4">Glycosyltransferase RgtA/B/C/D-like domain-containing protein</fullName>
    </recommendedName>
</protein>